<dbReference type="GO" id="GO:0044205">
    <property type="term" value="P:'de novo' UMP biosynthetic process"/>
    <property type="evidence" value="ECO:0007669"/>
    <property type="project" value="UniProtKB-UniRule"/>
</dbReference>
<dbReference type="Pfam" id="PF01180">
    <property type="entry name" value="DHO_dh"/>
    <property type="match status" value="1"/>
</dbReference>
<evidence type="ECO:0000256" key="13">
    <source>
        <dbReference type="HAMAP-Rule" id="MF_00225"/>
    </source>
</evidence>
<feature type="binding site" evidence="13">
    <location>
        <begin position="319"/>
        <end position="320"/>
    </location>
    <ligand>
        <name>FMN</name>
        <dbReference type="ChEBI" id="CHEBI:58210"/>
    </ligand>
</feature>
<feature type="binding site" evidence="13">
    <location>
        <begin position="63"/>
        <end position="67"/>
    </location>
    <ligand>
        <name>FMN</name>
        <dbReference type="ChEBI" id="CHEBI:58210"/>
    </ligand>
</feature>
<evidence type="ECO:0000256" key="11">
    <source>
        <dbReference type="ARBA" id="ARBA00023136"/>
    </source>
</evidence>
<comment type="cofactor">
    <cofactor evidence="13">
        <name>FMN</name>
        <dbReference type="ChEBI" id="CHEBI:58210"/>
    </cofactor>
    <text evidence="13">Binds 1 FMN per subunit.</text>
</comment>
<dbReference type="NCBIfam" id="NF003646">
    <property type="entry name" value="PRK05286.1-4"/>
    <property type="match status" value="1"/>
</dbReference>
<comment type="function">
    <text evidence="1 13">Catalyzes the conversion of dihydroorotate to orotate with quinone as electron acceptor.</text>
</comment>
<evidence type="ECO:0000256" key="8">
    <source>
        <dbReference type="ARBA" id="ARBA00022643"/>
    </source>
</evidence>
<name>A0A432W6R2_9GAMM</name>
<dbReference type="NCBIfam" id="NF003652">
    <property type="entry name" value="PRK05286.2-5"/>
    <property type="match status" value="1"/>
</dbReference>
<feature type="binding site" evidence="13">
    <location>
        <begin position="112"/>
        <end position="116"/>
    </location>
    <ligand>
        <name>substrate</name>
    </ligand>
</feature>
<proteinExistence type="inferred from homology"/>
<evidence type="ECO:0000313" key="15">
    <source>
        <dbReference type="EMBL" id="RUO25711.1"/>
    </source>
</evidence>
<comment type="catalytic activity">
    <reaction evidence="12 13">
        <text>(S)-dihydroorotate + a quinone = orotate + a quinol</text>
        <dbReference type="Rhea" id="RHEA:30187"/>
        <dbReference type="ChEBI" id="CHEBI:24646"/>
        <dbReference type="ChEBI" id="CHEBI:30839"/>
        <dbReference type="ChEBI" id="CHEBI:30864"/>
        <dbReference type="ChEBI" id="CHEBI:132124"/>
        <dbReference type="EC" id="1.3.5.2"/>
    </reaction>
</comment>
<evidence type="ECO:0000256" key="10">
    <source>
        <dbReference type="ARBA" id="ARBA00023002"/>
    </source>
</evidence>
<dbReference type="InterPro" id="IPR005719">
    <property type="entry name" value="Dihydroorotate_DH_2"/>
</dbReference>
<dbReference type="GO" id="GO:0106430">
    <property type="term" value="F:dihydroorotate dehydrogenase (quinone) activity"/>
    <property type="evidence" value="ECO:0007669"/>
    <property type="project" value="UniProtKB-EC"/>
</dbReference>
<feature type="binding site" evidence="13">
    <location>
        <position position="298"/>
    </location>
    <ligand>
        <name>FMN</name>
        <dbReference type="ChEBI" id="CHEBI:58210"/>
    </ligand>
</feature>
<dbReference type="EMBL" id="PIPL01000001">
    <property type="protein sequence ID" value="RUO25711.1"/>
    <property type="molecule type" value="Genomic_DNA"/>
</dbReference>
<dbReference type="Proteomes" id="UP000288293">
    <property type="component" value="Unassembled WGS sequence"/>
</dbReference>
<comment type="similarity">
    <text evidence="4 13">Belongs to the dihydroorotate dehydrogenase family. Type 2 subfamily.</text>
</comment>
<feature type="active site" description="Nucleophile" evidence="13">
    <location>
        <position position="176"/>
    </location>
</feature>
<gene>
    <name evidence="13" type="primary">pyrD</name>
    <name evidence="15" type="ORF">CWE09_02990</name>
</gene>
<dbReference type="PANTHER" id="PTHR48109:SF4">
    <property type="entry name" value="DIHYDROOROTATE DEHYDROGENASE (QUINONE), MITOCHONDRIAL"/>
    <property type="match status" value="1"/>
</dbReference>
<comment type="subcellular location">
    <subcellularLocation>
        <location evidence="2 13">Cell membrane</location>
        <topology evidence="2 13">Peripheral membrane protein</topology>
    </subcellularLocation>
</comment>
<evidence type="ECO:0000256" key="7">
    <source>
        <dbReference type="ARBA" id="ARBA00022630"/>
    </source>
</evidence>
<dbReference type="PROSITE" id="PS00911">
    <property type="entry name" value="DHODEHASE_1"/>
    <property type="match status" value="1"/>
</dbReference>
<feature type="binding site" evidence="13">
    <location>
        <position position="173"/>
    </location>
    <ligand>
        <name>FMN</name>
        <dbReference type="ChEBI" id="CHEBI:58210"/>
    </ligand>
</feature>
<dbReference type="InterPro" id="IPR012135">
    <property type="entry name" value="Dihydroorotate_DH_1_2"/>
</dbReference>
<feature type="binding site" evidence="13">
    <location>
        <position position="246"/>
    </location>
    <ligand>
        <name>FMN</name>
        <dbReference type="ChEBI" id="CHEBI:58210"/>
    </ligand>
</feature>
<dbReference type="Gene3D" id="3.20.20.70">
    <property type="entry name" value="Aldolase class I"/>
    <property type="match status" value="1"/>
</dbReference>
<dbReference type="SUPFAM" id="SSF51395">
    <property type="entry name" value="FMN-linked oxidoreductases"/>
    <property type="match status" value="1"/>
</dbReference>
<protein>
    <recommendedName>
        <fullName evidence="13">Dihydroorotate dehydrogenase (quinone)</fullName>
        <ecNumber evidence="13">1.3.5.2</ecNumber>
    </recommendedName>
    <alternativeName>
        <fullName evidence="13">DHOdehase</fullName>
        <shortName evidence="13">DHOD</shortName>
        <shortName evidence="13">DHODase</shortName>
    </alternativeName>
    <alternativeName>
        <fullName evidence="13">Dihydroorotate oxidase</fullName>
    </alternativeName>
</protein>
<dbReference type="NCBIfam" id="NF003644">
    <property type="entry name" value="PRK05286.1-1"/>
    <property type="match status" value="1"/>
</dbReference>
<dbReference type="InterPro" id="IPR013785">
    <property type="entry name" value="Aldolase_TIM"/>
</dbReference>
<dbReference type="UniPathway" id="UPA00070">
    <property type="reaction ID" value="UER00946"/>
</dbReference>
<feature type="binding site" evidence="13">
    <location>
        <position position="140"/>
    </location>
    <ligand>
        <name>FMN</name>
        <dbReference type="ChEBI" id="CHEBI:58210"/>
    </ligand>
</feature>
<feature type="binding site" evidence="13">
    <location>
        <position position="178"/>
    </location>
    <ligand>
        <name>substrate</name>
    </ligand>
</feature>
<organism evidence="15 16">
    <name type="scientific">Aliidiomarina minuta</name>
    <dbReference type="NCBI Taxonomy" id="880057"/>
    <lineage>
        <taxon>Bacteria</taxon>
        <taxon>Pseudomonadati</taxon>
        <taxon>Pseudomonadota</taxon>
        <taxon>Gammaproteobacteria</taxon>
        <taxon>Alteromonadales</taxon>
        <taxon>Idiomarinaceae</taxon>
        <taxon>Aliidiomarina</taxon>
    </lineage>
</organism>
<keyword evidence="8 13" id="KW-0288">FMN</keyword>
<dbReference type="NCBIfam" id="TIGR01036">
    <property type="entry name" value="pyrD_sub2"/>
    <property type="match status" value="1"/>
</dbReference>
<feature type="binding site" evidence="13">
    <location>
        <position position="67"/>
    </location>
    <ligand>
        <name>substrate</name>
    </ligand>
</feature>
<dbReference type="PROSITE" id="PS00912">
    <property type="entry name" value="DHODEHASE_2"/>
    <property type="match status" value="1"/>
</dbReference>
<comment type="caution">
    <text evidence="15">The sequence shown here is derived from an EMBL/GenBank/DDBJ whole genome shotgun (WGS) entry which is preliminary data.</text>
</comment>
<dbReference type="EC" id="1.3.5.2" evidence="13"/>
<reference evidence="15 16" key="1">
    <citation type="journal article" date="2011" name="Front. Microbiol.">
        <title>Genomic signatures of strain selection and enhancement in Bacillus atrophaeus var. globigii, a historical biowarfare simulant.</title>
        <authorList>
            <person name="Gibbons H.S."/>
            <person name="Broomall S.M."/>
            <person name="McNew L.A."/>
            <person name="Daligault H."/>
            <person name="Chapman C."/>
            <person name="Bruce D."/>
            <person name="Karavis M."/>
            <person name="Krepps M."/>
            <person name="McGregor P.A."/>
            <person name="Hong C."/>
            <person name="Park K.H."/>
            <person name="Akmal A."/>
            <person name="Feldman A."/>
            <person name="Lin J.S."/>
            <person name="Chang W.E."/>
            <person name="Higgs B.W."/>
            <person name="Demirev P."/>
            <person name="Lindquist J."/>
            <person name="Liem A."/>
            <person name="Fochler E."/>
            <person name="Read T.D."/>
            <person name="Tapia R."/>
            <person name="Johnson S."/>
            <person name="Bishop-Lilly K.A."/>
            <person name="Detter C."/>
            <person name="Han C."/>
            <person name="Sozhamannan S."/>
            <person name="Rosenzweig C.N."/>
            <person name="Skowronski E.W."/>
        </authorList>
    </citation>
    <scope>NUCLEOTIDE SEQUENCE [LARGE SCALE GENOMIC DNA]</scope>
    <source>
        <strain evidence="15 16">MLST1</strain>
    </source>
</reference>
<dbReference type="PANTHER" id="PTHR48109">
    <property type="entry name" value="DIHYDROOROTATE DEHYDROGENASE (QUINONE), MITOCHONDRIAL-RELATED"/>
    <property type="match status" value="1"/>
</dbReference>
<evidence type="ECO:0000256" key="12">
    <source>
        <dbReference type="ARBA" id="ARBA00048639"/>
    </source>
</evidence>
<feature type="binding site" evidence="13">
    <location>
        <position position="218"/>
    </location>
    <ligand>
        <name>FMN</name>
        <dbReference type="ChEBI" id="CHEBI:58210"/>
    </ligand>
</feature>
<evidence type="ECO:0000313" key="16">
    <source>
        <dbReference type="Proteomes" id="UP000288293"/>
    </source>
</evidence>
<feature type="binding site" evidence="13">
    <location>
        <position position="269"/>
    </location>
    <ligand>
        <name>FMN</name>
        <dbReference type="ChEBI" id="CHEBI:58210"/>
    </ligand>
</feature>
<dbReference type="GO" id="GO:0005886">
    <property type="term" value="C:plasma membrane"/>
    <property type="evidence" value="ECO:0007669"/>
    <property type="project" value="UniProtKB-SubCell"/>
</dbReference>
<keyword evidence="10 13" id="KW-0560">Oxidoreductase</keyword>
<evidence type="ECO:0000256" key="9">
    <source>
        <dbReference type="ARBA" id="ARBA00022975"/>
    </source>
</evidence>
<dbReference type="NCBIfam" id="NF003645">
    <property type="entry name" value="PRK05286.1-2"/>
    <property type="match status" value="1"/>
</dbReference>
<dbReference type="CDD" id="cd04738">
    <property type="entry name" value="DHOD_2_like"/>
    <property type="match status" value="1"/>
</dbReference>
<evidence type="ECO:0000256" key="4">
    <source>
        <dbReference type="ARBA" id="ARBA00005359"/>
    </source>
</evidence>
<sequence>MSWYNLLRRQLFKLDAERSHDLTLNWLSRIGRSPMRRCLSQHLADKPVQCMGLTFPNAVGLAAGLDKNATCIDAFGAMGFGFIEVGTVTPRAQEGNPKPRMFRLTEHEAIINRMGFNNRGVDYLVEQVKASSYEGILGINIGKNKDTAESEATEDYVYCMRKVYAYASYITVNISSPNTPGLRAMQHGEHLEELLGALKSTQQELQSVHHKYVPVLIKIAPDLNQQEVVQLAQAFKKHAIDGVIATNTTISRESVKGHPAADEMGGLSGKPVAAASIQVIQWLHNEFKGEIPIIGVGGIHDAEAAKAKLEAGATLVQLYTGFIYRGPELLSEIVNNL</sequence>
<evidence type="ECO:0000256" key="2">
    <source>
        <dbReference type="ARBA" id="ARBA00004202"/>
    </source>
</evidence>
<dbReference type="InterPro" id="IPR050074">
    <property type="entry name" value="DHO_dehydrogenase"/>
</dbReference>
<evidence type="ECO:0000256" key="6">
    <source>
        <dbReference type="ARBA" id="ARBA00022475"/>
    </source>
</evidence>
<evidence type="ECO:0000256" key="5">
    <source>
        <dbReference type="ARBA" id="ARBA00011245"/>
    </source>
</evidence>
<evidence type="ECO:0000259" key="14">
    <source>
        <dbReference type="Pfam" id="PF01180"/>
    </source>
</evidence>
<evidence type="ECO:0000256" key="1">
    <source>
        <dbReference type="ARBA" id="ARBA00003125"/>
    </source>
</evidence>
<dbReference type="PIRSF" id="PIRSF000164">
    <property type="entry name" value="DHO_oxidase"/>
    <property type="match status" value="1"/>
</dbReference>
<keyword evidence="6 13" id="KW-1003">Cell membrane</keyword>
<evidence type="ECO:0000256" key="3">
    <source>
        <dbReference type="ARBA" id="ARBA00005161"/>
    </source>
</evidence>
<keyword evidence="16" id="KW-1185">Reference proteome</keyword>
<comment type="subunit">
    <text evidence="5 13">Monomer.</text>
</comment>
<keyword evidence="9 13" id="KW-0665">Pyrimidine biosynthesis</keyword>
<comment type="pathway">
    <text evidence="3 13">Pyrimidine metabolism; UMP biosynthesis via de novo pathway; orotate from (S)-dihydroorotate (quinone route): step 1/1.</text>
</comment>
<dbReference type="AlphaFoldDB" id="A0A432W6R2"/>
<keyword evidence="11 13" id="KW-0472">Membrane</keyword>
<dbReference type="OrthoDB" id="9802377at2"/>
<dbReference type="InterPro" id="IPR001295">
    <property type="entry name" value="Dihydroorotate_DH_CS"/>
</dbReference>
<keyword evidence="7 13" id="KW-0285">Flavoprotein</keyword>
<feature type="binding site" evidence="13">
    <location>
        <position position="87"/>
    </location>
    <ligand>
        <name>FMN</name>
        <dbReference type="ChEBI" id="CHEBI:58210"/>
    </ligand>
</feature>
<dbReference type="InterPro" id="IPR005720">
    <property type="entry name" value="Dihydroorotate_DH_cat"/>
</dbReference>
<feature type="binding site" evidence="13">
    <location>
        <begin position="247"/>
        <end position="248"/>
    </location>
    <ligand>
        <name>substrate</name>
    </ligand>
</feature>
<dbReference type="FunFam" id="3.20.20.70:FF:000028">
    <property type="entry name" value="Dihydroorotate dehydrogenase (quinone)"/>
    <property type="match status" value="1"/>
</dbReference>
<dbReference type="HAMAP" id="MF_00225">
    <property type="entry name" value="DHO_dh_type2"/>
    <property type="match status" value="1"/>
</dbReference>
<accession>A0A432W6R2</accession>
<dbReference type="GO" id="GO:0006207">
    <property type="term" value="P:'de novo' pyrimidine nucleobase biosynthetic process"/>
    <property type="evidence" value="ECO:0007669"/>
    <property type="project" value="UniProtKB-UniRule"/>
</dbReference>
<feature type="binding site" evidence="13">
    <location>
        <position position="173"/>
    </location>
    <ligand>
        <name>substrate</name>
    </ligand>
</feature>
<dbReference type="RefSeq" id="WP_126802523.1">
    <property type="nucleotide sequence ID" value="NZ_PIPL01000001.1"/>
</dbReference>
<dbReference type="GO" id="GO:0005737">
    <property type="term" value="C:cytoplasm"/>
    <property type="evidence" value="ECO:0007669"/>
    <property type="project" value="InterPro"/>
</dbReference>
<feature type="domain" description="Dihydroorotate dehydrogenase catalytic" evidence="14">
    <location>
        <begin position="48"/>
        <end position="337"/>
    </location>
</feature>